<dbReference type="GO" id="GO:0003676">
    <property type="term" value="F:nucleic acid binding"/>
    <property type="evidence" value="ECO:0007669"/>
    <property type="project" value="InterPro"/>
</dbReference>
<dbReference type="SUPFAM" id="SSF54928">
    <property type="entry name" value="RNA-binding domain, RBD"/>
    <property type="match status" value="1"/>
</dbReference>
<dbReference type="PANTHER" id="PTHR13018:SF24">
    <property type="entry name" value="CSC1-LIKE PROTEIN 1"/>
    <property type="match status" value="1"/>
</dbReference>
<dbReference type="PANTHER" id="PTHR13018">
    <property type="entry name" value="PROBABLE MEMBRANE PROTEIN DUF221-RELATED"/>
    <property type="match status" value="1"/>
</dbReference>
<evidence type="ECO:0000259" key="3">
    <source>
        <dbReference type="Pfam" id="PF14703"/>
    </source>
</evidence>
<dbReference type="Pfam" id="PF13967">
    <property type="entry name" value="RSN1_TM"/>
    <property type="match status" value="1"/>
</dbReference>
<keyword evidence="1 4" id="KW-0812">Transmembrane</keyword>
<keyword evidence="1" id="KW-1133">Transmembrane helix</keyword>
<proteinExistence type="predicted"/>
<evidence type="ECO:0000313" key="5">
    <source>
        <dbReference type="Proteomes" id="UP000028990"/>
    </source>
</evidence>
<feature type="transmembrane region" description="Helical" evidence="1">
    <location>
        <begin position="78"/>
        <end position="97"/>
    </location>
</feature>
<feature type="domain" description="CSC1/OSCA1-like N-terminal transmembrane" evidence="2">
    <location>
        <begin position="10"/>
        <end position="96"/>
    </location>
</feature>
<evidence type="ECO:0000259" key="2">
    <source>
        <dbReference type="Pfam" id="PF13967"/>
    </source>
</evidence>
<dbReference type="Gene3D" id="3.30.70.330">
    <property type="match status" value="1"/>
</dbReference>
<accession>A0A091EPM4</accession>
<dbReference type="InterPro" id="IPR035979">
    <property type="entry name" value="RBD_domain_sf"/>
</dbReference>
<dbReference type="Proteomes" id="UP000028990">
    <property type="component" value="Unassembled WGS sequence"/>
</dbReference>
<organism evidence="4 5">
    <name type="scientific">Fukomys damarensis</name>
    <name type="common">Damaraland mole rat</name>
    <name type="synonym">Cryptomys damarensis</name>
    <dbReference type="NCBI Taxonomy" id="885580"/>
    <lineage>
        <taxon>Eukaryota</taxon>
        <taxon>Metazoa</taxon>
        <taxon>Chordata</taxon>
        <taxon>Craniata</taxon>
        <taxon>Vertebrata</taxon>
        <taxon>Euteleostomi</taxon>
        <taxon>Mammalia</taxon>
        <taxon>Eutheria</taxon>
        <taxon>Euarchontoglires</taxon>
        <taxon>Glires</taxon>
        <taxon>Rodentia</taxon>
        <taxon>Hystricomorpha</taxon>
        <taxon>Bathyergidae</taxon>
        <taxon>Fukomys</taxon>
    </lineage>
</organism>
<feature type="domain" description="CSC1/OSCA1-like cytosolic" evidence="3">
    <location>
        <begin position="114"/>
        <end position="246"/>
    </location>
</feature>
<dbReference type="InterPro" id="IPR045122">
    <property type="entry name" value="Csc1-like"/>
</dbReference>
<gene>
    <name evidence="4" type="ORF">H920_00954</name>
</gene>
<keyword evidence="5" id="KW-1185">Reference proteome</keyword>
<evidence type="ECO:0000256" key="1">
    <source>
        <dbReference type="SAM" id="Phobius"/>
    </source>
</evidence>
<dbReference type="InterPro" id="IPR027815">
    <property type="entry name" value="CSC1/OSCA1-like_cyt"/>
</dbReference>
<sequence>MEKSINHWRSDDQILERCGEDAIHYLSFQRHLIFLLVAVSALSLCIILPVNLSGDLLDKDPYSFGRTTIANLETHNDLLWLHAVFAVIYLSLTVGFMRHHTQSIKYTEETLVRRTLFITGIPKSAKKEALESYFQDAYPTCEVADVQLCYDVAKLIYLCGERKKTEKSLAYYTSLQERTGQPTFINSKPCGQFCCCEVWGCEQEDTIAYYTRLYNQLLERITEEECQVQDQPLGMAFVTFREKSMAT</sequence>
<evidence type="ECO:0000313" key="4">
    <source>
        <dbReference type="EMBL" id="KFO37641.1"/>
    </source>
</evidence>
<dbReference type="GO" id="GO:0005227">
    <property type="term" value="F:calcium-activated cation channel activity"/>
    <property type="evidence" value="ECO:0007669"/>
    <property type="project" value="InterPro"/>
</dbReference>
<dbReference type="Pfam" id="PF14703">
    <property type="entry name" value="PHM7_cyt"/>
    <property type="match status" value="1"/>
</dbReference>
<feature type="transmembrane region" description="Helical" evidence="1">
    <location>
        <begin position="32"/>
        <end position="52"/>
    </location>
</feature>
<protein>
    <submittedName>
        <fullName evidence="4">Transmembrane protein 63A</fullName>
    </submittedName>
</protein>
<dbReference type="eggNOG" id="KOG1134">
    <property type="taxonomic scope" value="Eukaryota"/>
</dbReference>
<reference evidence="4 5" key="1">
    <citation type="submission" date="2013-11" db="EMBL/GenBank/DDBJ databases">
        <title>The Damaraland mole rat (Fukomys damarensis) genome and evolution of African mole rats.</title>
        <authorList>
            <person name="Gladyshev V.N."/>
            <person name="Fang X."/>
        </authorList>
    </citation>
    <scope>NUCLEOTIDE SEQUENCE [LARGE SCALE GENOMIC DNA]</scope>
    <source>
        <tissue evidence="4">Liver</tissue>
    </source>
</reference>
<dbReference type="InterPro" id="IPR032880">
    <property type="entry name" value="CSC1/OSCA1-like_N"/>
</dbReference>
<dbReference type="AlphaFoldDB" id="A0A091EPM4"/>
<keyword evidence="1" id="KW-0472">Membrane</keyword>
<dbReference type="EMBL" id="KN120750">
    <property type="protein sequence ID" value="KFO37641.1"/>
    <property type="molecule type" value="Genomic_DNA"/>
</dbReference>
<name>A0A091EPM4_FUKDA</name>
<dbReference type="InterPro" id="IPR012677">
    <property type="entry name" value="Nucleotide-bd_a/b_plait_sf"/>
</dbReference>
<dbReference type="GO" id="GO:0005886">
    <property type="term" value="C:plasma membrane"/>
    <property type="evidence" value="ECO:0007669"/>
    <property type="project" value="TreeGrafter"/>
</dbReference>